<keyword evidence="7 9" id="KW-0539">Nucleus</keyword>
<dbReference type="GO" id="GO:0003755">
    <property type="term" value="F:peptidyl-prolyl cis-trans isomerase activity"/>
    <property type="evidence" value="ECO:0007669"/>
    <property type="project" value="UniProtKB-UniRule"/>
</dbReference>
<dbReference type="InterPro" id="IPR035979">
    <property type="entry name" value="RBD_domain_sf"/>
</dbReference>
<dbReference type="PROSITE" id="PS50102">
    <property type="entry name" value="RRM"/>
    <property type="match status" value="1"/>
</dbReference>
<accession>A0A8J6CCI4</accession>
<feature type="compositionally biased region" description="Basic and acidic residues" evidence="10">
    <location>
        <begin position="498"/>
        <end position="514"/>
    </location>
</feature>
<feature type="compositionally biased region" description="Low complexity" evidence="10">
    <location>
        <begin position="356"/>
        <end position="365"/>
    </location>
</feature>
<dbReference type="SUPFAM" id="SSF54928">
    <property type="entry name" value="RNA-binding domain, RBD"/>
    <property type="match status" value="1"/>
</dbReference>
<dbReference type="Gene3D" id="2.40.100.10">
    <property type="entry name" value="Cyclophilin-like"/>
    <property type="match status" value="1"/>
</dbReference>
<evidence type="ECO:0000256" key="3">
    <source>
        <dbReference type="ARBA" id="ARBA00004123"/>
    </source>
</evidence>
<dbReference type="EMBL" id="JAGTXO010000020">
    <property type="protein sequence ID" value="KAG8462518.1"/>
    <property type="molecule type" value="Genomic_DNA"/>
</dbReference>
<keyword evidence="5 9" id="KW-0697">Rotamase</keyword>
<evidence type="ECO:0000256" key="5">
    <source>
        <dbReference type="ARBA" id="ARBA00023110"/>
    </source>
</evidence>
<dbReference type="Pfam" id="PF00076">
    <property type="entry name" value="RRM_1"/>
    <property type="match status" value="1"/>
</dbReference>
<proteinExistence type="inferred from homology"/>
<reference evidence="13" key="1">
    <citation type="submission" date="2021-05" db="EMBL/GenBank/DDBJ databases">
        <title>The genome of the haptophyte Pavlova lutheri (Diacronema luteri, Pavlovales) - a model for lipid biosynthesis in eukaryotic algae.</title>
        <authorList>
            <person name="Hulatt C.J."/>
            <person name="Posewitz M.C."/>
        </authorList>
    </citation>
    <scope>NUCLEOTIDE SEQUENCE</scope>
    <source>
        <strain evidence="13">NIVA-4/92</strain>
    </source>
</reference>
<comment type="subcellular location">
    <subcellularLocation>
        <location evidence="3 9">Nucleus</location>
    </subcellularLocation>
</comment>
<dbReference type="Pfam" id="PF00160">
    <property type="entry name" value="Pro_isomerase"/>
    <property type="match status" value="1"/>
</dbReference>
<organism evidence="13 14">
    <name type="scientific">Diacronema lutheri</name>
    <name type="common">Unicellular marine alga</name>
    <name type="synonym">Monochrysis lutheri</name>
    <dbReference type="NCBI Taxonomy" id="2081491"/>
    <lineage>
        <taxon>Eukaryota</taxon>
        <taxon>Haptista</taxon>
        <taxon>Haptophyta</taxon>
        <taxon>Pavlovophyceae</taxon>
        <taxon>Pavlovales</taxon>
        <taxon>Pavlovaceae</taxon>
        <taxon>Diacronema</taxon>
    </lineage>
</organism>
<evidence type="ECO:0000256" key="8">
    <source>
        <dbReference type="PROSITE-ProRule" id="PRU00176"/>
    </source>
</evidence>
<comment type="catalytic activity">
    <reaction evidence="1 9">
        <text>[protein]-peptidylproline (omega=180) = [protein]-peptidylproline (omega=0)</text>
        <dbReference type="Rhea" id="RHEA:16237"/>
        <dbReference type="Rhea" id="RHEA-COMP:10747"/>
        <dbReference type="Rhea" id="RHEA-COMP:10748"/>
        <dbReference type="ChEBI" id="CHEBI:83833"/>
        <dbReference type="ChEBI" id="CHEBI:83834"/>
        <dbReference type="EC" id="5.2.1.8"/>
    </reaction>
</comment>
<dbReference type="InterPro" id="IPR012677">
    <property type="entry name" value="Nucleotide-bd_a/b_plait_sf"/>
</dbReference>
<feature type="compositionally biased region" description="Pro residues" evidence="10">
    <location>
        <begin position="432"/>
        <end position="443"/>
    </location>
</feature>
<dbReference type="GO" id="GO:0003723">
    <property type="term" value="F:RNA binding"/>
    <property type="evidence" value="ECO:0007669"/>
    <property type="project" value="UniProtKB-UniRule"/>
</dbReference>
<evidence type="ECO:0000256" key="4">
    <source>
        <dbReference type="ARBA" id="ARBA00022884"/>
    </source>
</evidence>
<feature type="region of interest" description="Disordered" evidence="10">
    <location>
        <begin position="482"/>
        <end position="593"/>
    </location>
</feature>
<dbReference type="PANTHER" id="PTHR45843:SF1">
    <property type="entry name" value="PEPTIDYL-PROLYL CIS-TRANS ISOMERASE-LIKE 4"/>
    <property type="match status" value="1"/>
</dbReference>
<dbReference type="InterPro" id="IPR000504">
    <property type="entry name" value="RRM_dom"/>
</dbReference>
<gene>
    <name evidence="13" type="ORF">KFE25_010343</name>
</gene>
<dbReference type="CDD" id="cd01921">
    <property type="entry name" value="cyclophilin_RRM"/>
    <property type="match status" value="1"/>
</dbReference>
<evidence type="ECO:0000313" key="13">
    <source>
        <dbReference type="EMBL" id="KAG8462518.1"/>
    </source>
</evidence>
<dbReference type="PRINTS" id="PR00153">
    <property type="entry name" value="CSAPPISMRASE"/>
</dbReference>
<sequence>MSVLVETSKGDLVIDLHVDVAPRACENFLKLCKLKYYNGCLFHHVSKGRLVQTGDPTGTGAGGTSVWGLLHGERARFFDDELSKRLNHASVGTVSMATAGPNTNASQFVITTGPAMHRLDESHTIFGRVAEGLEALAAIDAAYVDADGRPYQNVRIKHTIILDDPFPDPAGLRPPDRSPSPTPEQLAQDRARLADDEALDEHEGKTAEELEEALAAQAAKSRAEVLEMLGDLPDADVAPPDNVLFVCKLNAVTQDDDLEIIFARFGDIVKCEVIRDAKTGESLNYAFVEFAHKEQCEAAYLKMDGALIDDRRIKVDFSQSVAKVWNRYRRNEPMAAMGGAGPGGGGGVGGGGGAGMAPPGVGRRGSAPGYRSGMHDGGRNGIACTAPQWGGGGGGSGSWPVGAGRGGACGAGDGGSGVPSGGTHLPATMLPLLPPPPPPPPPLRGVHGGQGIGGTRPSRWGDAVSAAARAQPPHFAAVCGAEGASARAGAAKRARSPSGEREARAAGAAERARDASGVGRAHVGSRGGEADDGDGESARDGGRARDRTARRPDEQHDGEKKEERRERREKKEEKEKKAHYHDKHRHHKRDRHS</sequence>
<dbReference type="OrthoDB" id="2083at2759"/>
<dbReference type="InterPro" id="IPR035542">
    <property type="entry name" value="CRIP"/>
</dbReference>
<evidence type="ECO:0000256" key="7">
    <source>
        <dbReference type="ARBA" id="ARBA00023242"/>
    </source>
</evidence>
<dbReference type="AlphaFoldDB" id="A0A8J6CCI4"/>
<keyword evidence="4 8" id="KW-0694">RNA-binding</keyword>
<dbReference type="FunFam" id="3.30.70.330:FF:000287">
    <property type="entry name" value="Peptidyl-prolyl cis-trans isomerase"/>
    <property type="match status" value="1"/>
</dbReference>
<evidence type="ECO:0000256" key="2">
    <source>
        <dbReference type="ARBA" id="ARBA00002388"/>
    </source>
</evidence>
<evidence type="ECO:0000259" key="11">
    <source>
        <dbReference type="PROSITE" id="PS50072"/>
    </source>
</evidence>
<keyword evidence="14" id="KW-1185">Reference proteome</keyword>
<protein>
    <recommendedName>
        <fullName evidence="9">Peptidyl-prolyl cis-trans isomerase</fullName>
        <shortName evidence="9">PPIase</shortName>
        <ecNumber evidence="9">5.2.1.8</ecNumber>
    </recommendedName>
</protein>
<name>A0A8J6CCI4_DIALT</name>
<keyword evidence="6 9" id="KW-0413">Isomerase</keyword>
<dbReference type="PROSITE" id="PS50072">
    <property type="entry name" value="CSA_PPIASE_2"/>
    <property type="match status" value="1"/>
</dbReference>
<dbReference type="SMART" id="SM00360">
    <property type="entry name" value="RRM"/>
    <property type="match status" value="1"/>
</dbReference>
<feature type="domain" description="RRM" evidence="12">
    <location>
        <begin position="242"/>
        <end position="320"/>
    </location>
</feature>
<dbReference type="PANTHER" id="PTHR45843">
    <property type="entry name" value="PEPTIDYL-PROLYL CIS-TRANS ISOMERASE-LIKE 4"/>
    <property type="match status" value="1"/>
</dbReference>
<evidence type="ECO:0000259" key="12">
    <source>
        <dbReference type="PROSITE" id="PS50102"/>
    </source>
</evidence>
<dbReference type="SUPFAM" id="SSF50891">
    <property type="entry name" value="Cyclophilin-like"/>
    <property type="match status" value="1"/>
</dbReference>
<feature type="domain" description="PPIase cyclophilin-type" evidence="11">
    <location>
        <begin position="10"/>
        <end position="161"/>
    </location>
</feature>
<dbReference type="InterPro" id="IPR029000">
    <property type="entry name" value="Cyclophilin-like_dom_sf"/>
</dbReference>
<evidence type="ECO:0000256" key="10">
    <source>
        <dbReference type="SAM" id="MobiDB-lite"/>
    </source>
</evidence>
<evidence type="ECO:0000256" key="6">
    <source>
        <dbReference type="ARBA" id="ARBA00023235"/>
    </source>
</evidence>
<dbReference type="FunFam" id="2.40.100.10:FF:000015">
    <property type="entry name" value="Peptidyl-prolyl cis-trans isomerase"/>
    <property type="match status" value="1"/>
</dbReference>
<dbReference type="Gene3D" id="3.30.70.330">
    <property type="match status" value="1"/>
</dbReference>
<comment type="caution">
    <text evidence="13">The sequence shown here is derived from an EMBL/GenBank/DDBJ whole genome shotgun (WGS) entry which is preliminary data.</text>
</comment>
<comment type="function">
    <text evidence="2 9">PPIases accelerate the folding of proteins. It catalyzes the cis-trans isomerization of proline imidic peptide bonds in oligopeptides.</text>
</comment>
<feature type="compositionally biased region" description="Gly residues" evidence="10">
    <location>
        <begin position="389"/>
        <end position="420"/>
    </location>
</feature>
<evidence type="ECO:0000256" key="9">
    <source>
        <dbReference type="RuleBase" id="RU365081"/>
    </source>
</evidence>
<feature type="compositionally biased region" description="Basic residues" evidence="10">
    <location>
        <begin position="577"/>
        <end position="593"/>
    </location>
</feature>
<evidence type="ECO:0000313" key="14">
    <source>
        <dbReference type="Proteomes" id="UP000751190"/>
    </source>
</evidence>
<feature type="compositionally biased region" description="Basic and acidic residues" evidence="10">
    <location>
        <begin position="536"/>
        <end position="576"/>
    </location>
</feature>
<dbReference type="Proteomes" id="UP000751190">
    <property type="component" value="Unassembled WGS sequence"/>
</dbReference>
<feature type="region of interest" description="Disordered" evidence="10">
    <location>
        <begin position="165"/>
        <end position="190"/>
    </location>
</feature>
<dbReference type="InterPro" id="IPR002130">
    <property type="entry name" value="Cyclophilin-type_PPIase_dom"/>
</dbReference>
<dbReference type="CDD" id="cd12235">
    <property type="entry name" value="RRM_PPIL4"/>
    <property type="match status" value="1"/>
</dbReference>
<dbReference type="EC" id="5.2.1.8" evidence="9"/>
<dbReference type="GO" id="GO:0005634">
    <property type="term" value="C:nucleus"/>
    <property type="evidence" value="ECO:0007669"/>
    <property type="project" value="UniProtKB-SubCell"/>
</dbReference>
<dbReference type="InterPro" id="IPR035538">
    <property type="entry name" value="Cyclophilin_PPIL4"/>
</dbReference>
<evidence type="ECO:0000256" key="1">
    <source>
        <dbReference type="ARBA" id="ARBA00000971"/>
    </source>
</evidence>
<comment type="similarity">
    <text evidence="9">Belongs to the cyclophilin-type PPIase family. PPIL4 subfamily.</text>
</comment>
<feature type="region of interest" description="Disordered" evidence="10">
    <location>
        <begin position="349"/>
        <end position="453"/>
    </location>
</feature>